<protein>
    <recommendedName>
        <fullName evidence="4">Ig-like domain-containing protein</fullName>
    </recommendedName>
</protein>
<dbReference type="Gene3D" id="3.40.50.1820">
    <property type="entry name" value="alpha/beta hydrolase"/>
    <property type="match status" value="1"/>
</dbReference>
<dbReference type="SUPFAM" id="SSF53474">
    <property type="entry name" value="alpha/beta-Hydrolases"/>
    <property type="match status" value="1"/>
</dbReference>
<reference evidence="3" key="1">
    <citation type="submission" date="2016-10" db="EMBL/GenBank/DDBJ databases">
        <authorList>
            <person name="Varghese N."/>
            <person name="Submissions S."/>
        </authorList>
    </citation>
    <scope>NUCLEOTIDE SEQUENCE [LARGE SCALE GENOMIC DNA]</scope>
    <source>
        <strain evidence="3">DSM 44208</strain>
    </source>
</reference>
<dbReference type="Proteomes" id="UP000198857">
    <property type="component" value="Unassembled WGS sequence"/>
</dbReference>
<keyword evidence="3" id="KW-1185">Reference proteome</keyword>
<feature type="region of interest" description="Disordered" evidence="1">
    <location>
        <begin position="359"/>
        <end position="395"/>
    </location>
</feature>
<sequence length="656" mass="68460">MQTTVVYERVSSPFSLEMPVQQRRWQRATSSVVGALTLTTALAVAAPPALATPTRPTPVSVFPSDSLTVADPGQVTGRRVALPTRDCGAPVSCGLVQQLNQLDGFDLDPRIAVRFTRPVDPAQAAAGITVEGPDGWRTGVDRVVWDPSAKTLYAHPAEQLAPATTYRLRVADGPGHRPLEDTFTTMSAPDGLLDLREQIDSGAAFADLGTTPGLQVDGVFPAAGASVSLVQDTSVSGADTTTPVVVPQAGTGGTLVFGSFEAPSWLRDDVTIEQTPTRDAGPAPVGTARLPFVAVLPPGDAPDGGWPTAVFGHGFTRSTADVFLAAVVNARSGIATVATNVVGHGYGPDSRWQVTPLGGTATTLPAHGRGVDQDGNGAVGSTEGSSATGAAAAQSSRDALRQTAADVMTLVRSLGGTDVDHDGSADLRGEDVTYFGQSFGGIYGTMVTGADPTIARSVLNVAGGPITEIARLSPAFRDLTTASLRAAGLLNSDDPTRNHFQEQMPLRGEGPVTVTVPGAVEIQEFLARSTWLSRPGSPETFSPLIEPERAVFQVAFGDRTVPNPTSYTVIDAGDLWQRTSLYRNDRTLQAGLNPHGFLLDLAQFPAAAVQGQTQVATFLGSGRVEDPDGPGAVWEVPIADRSVLLDLNFEQPALRP</sequence>
<evidence type="ECO:0000313" key="2">
    <source>
        <dbReference type="EMBL" id="SFP66372.1"/>
    </source>
</evidence>
<accession>A0A1I5S6J9</accession>
<evidence type="ECO:0008006" key="4">
    <source>
        <dbReference type="Google" id="ProtNLM"/>
    </source>
</evidence>
<evidence type="ECO:0000256" key="1">
    <source>
        <dbReference type="SAM" id="MobiDB-lite"/>
    </source>
</evidence>
<gene>
    <name evidence="2" type="ORF">SAMN05660464_3824</name>
</gene>
<evidence type="ECO:0000313" key="3">
    <source>
        <dbReference type="Proteomes" id="UP000198857"/>
    </source>
</evidence>
<dbReference type="AlphaFoldDB" id="A0A1I5S6J9"/>
<dbReference type="EMBL" id="FOWQ01000007">
    <property type="protein sequence ID" value="SFP66372.1"/>
    <property type="molecule type" value="Genomic_DNA"/>
</dbReference>
<dbReference type="OrthoDB" id="63034at2"/>
<dbReference type="RefSeq" id="WP_136697326.1">
    <property type="nucleotide sequence ID" value="NZ_FOWQ01000007.1"/>
</dbReference>
<dbReference type="STRING" id="1523247.SAMN05660464_3824"/>
<feature type="compositionally biased region" description="Low complexity" evidence="1">
    <location>
        <begin position="379"/>
        <end position="395"/>
    </location>
</feature>
<organism evidence="2 3">
    <name type="scientific">Geodermatophilus dictyosporus</name>
    <dbReference type="NCBI Taxonomy" id="1523247"/>
    <lineage>
        <taxon>Bacteria</taxon>
        <taxon>Bacillati</taxon>
        <taxon>Actinomycetota</taxon>
        <taxon>Actinomycetes</taxon>
        <taxon>Geodermatophilales</taxon>
        <taxon>Geodermatophilaceae</taxon>
        <taxon>Geodermatophilus</taxon>
    </lineage>
</organism>
<proteinExistence type="predicted"/>
<dbReference type="InterPro" id="IPR029058">
    <property type="entry name" value="AB_hydrolase_fold"/>
</dbReference>
<name>A0A1I5S6J9_9ACTN</name>